<sequence>MTQQVSIDIESGTYYEYLVSRTMPRSSSSYAGERGFGATVIDYTSRADTSSIPGHCIIYWEIHQTGSTSTPIHSSVLEECCLIIVESLNSVNRQGRTTVKSIGPLEIKVVGMGTFDKLMDCAIS</sequence>
<dbReference type="Proteomes" id="UP000233551">
    <property type="component" value="Unassembled WGS sequence"/>
</dbReference>
<evidence type="ECO:0000313" key="2">
    <source>
        <dbReference type="EMBL" id="PKI46412.1"/>
    </source>
</evidence>
<feature type="domain" description="GH3 C-terminal" evidence="1">
    <location>
        <begin position="37"/>
        <end position="123"/>
    </location>
</feature>
<organism evidence="2 3">
    <name type="scientific">Punica granatum</name>
    <name type="common">Pomegranate</name>
    <dbReference type="NCBI Taxonomy" id="22663"/>
    <lineage>
        <taxon>Eukaryota</taxon>
        <taxon>Viridiplantae</taxon>
        <taxon>Streptophyta</taxon>
        <taxon>Embryophyta</taxon>
        <taxon>Tracheophyta</taxon>
        <taxon>Spermatophyta</taxon>
        <taxon>Magnoliopsida</taxon>
        <taxon>eudicotyledons</taxon>
        <taxon>Gunneridae</taxon>
        <taxon>Pentapetalae</taxon>
        <taxon>rosids</taxon>
        <taxon>malvids</taxon>
        <taxon>Myrtales</taxon>
        <taxon>Lythraceae</taxon>
        <taxon>Punica</taxon>
    </lineage>
</organism>
<reference evidence="2 3" key="1">
    <citation type="submission" date="2017-11" db="EMBL/GenBank/DDBJ databases">
        <title>De-novo sequencing of pomegranate (Punica granatum L.) genome.</title>
        <authorList>
            <person name="Akparov Z."/>
            <person name="Amiraslanov A."/>
            <person name="Hajiyeva S."/>
            <person name="Abbasov M."/>
            <person name="Kaur K."/>
            <person name="Hamwieh A."/>
            <person name="Solovyev V."/>
            <person name="Salamov A."/>
            <person name="Braich B."/>
            <person name="Kosarev P."/>
            <person name="Mahmoud A."/>
            <person name="Hajiyev E."/>
            <person name="Babayeva S."/>
            <person name="Izzatullayeva V."/>
            <person name="Mammadov A."/>
            <person name="Mammadov A."/>
            <person name="Sharifova S."/>
            <person name="Ojaghi J."/>
            <person name="Eynullazada K."/>
            <person name="Bayramov B."/>
            <person name="Abdulazimova A."/>
            <person name="Shahmuradov I."/>
        </authorList>
    </citation>
    <scope>NUCLEOTIDE SEQUENCE [LARGE SCALE GENOMIC DNA]</scope>
    <source>
        <strain evidence="3">cv. AG2017</strain>
        <tissue evidence="2">Leaf</tissue>
    </source>
</reference>
<dbReference type="STRING" id="22663.A0A2I0IQZ4"/>
<evidence type="ECO:0000259" key="1">
    <source>
        <dbReference type="Pfam" id="PF23572"/>
    </source>
</evidence>
<keyword evidence="3" id="KW-1185">Reference proteome</keyword>
<comment type="caution">
    <text evidence="2">The sequence shown here is derived from an EMBL/GenBank/DDBJ whole genome shotgun (WGS) entry which is preliminary data.</text>
</comment>
<evidence type="ECO:0000313" key="3">
    <source>
        <dbReference type="Proteomes" id="UP000233551"/>
    </source>
</evidence>
<dbReference type="PANTHER" id="PTHR31901:SF9">
    <property type="entry name" value="GH3 DOMAIN-CONTAINING PROTEIN"/>
    <property type="match status" value="1"/>
</dbReference>
<dbReference type="GO" id="GO:0016881">
    <property type="term" value="F:acid-amino acid ligase activity"/>
    <property type="evidence" value="ECO:0007669"/>
    <property type="project" value="TreeGrafter"/>
</dbReference>
<accession>A0A2I0IQZ4</accession>
<name>A0A2I0IQZ4_PUNGR</name>
<dbReference type="GO" id="GO:0005737">
    <property type="term" value="C:cytoplasm"/>
    <property type="evidence" value="ECO:0007669"/>
    <property type="project" value="TreeGrafter"/>
</dbReference>
<proteinExistence type="predicted"/>
<dbReference type="Pfam" id="PF23572">
    <property type="entry name" value="GH3_C"/>
    <property type="match status" value="1"/>
</dbReference>
<dbReference type="EMBL" id="PGOL01002625">
    <property type="protein sequence ID" value="PKI46412.1"/>
    <property type="molecule type" value="Genomic_DNA"/>
</dbReference>
<dbReference type="PANTHER" id="PTHR31901">
    <property type="entry name" value="GH3 DOMAIN-CONTAINING PROTEIN"/>
    <property type="match status" value="1"/>
</dbReference>
<gene>
    <name evidence="2" type="ORF">CRG98_033188</name>
</gene>
<protein>
    <recommendedName>
        <fullName evidence="1">GH3 C-terminal domain-containing protein</fullName>
    </recommendedName>
</protein>
<dbReference type="InterPro" id="IPR055378">
    <property type="entry name" value="GH3_C"/>
</dbReference>
<dbReference type="InterPro" id="IPR004993">
    <property type="entry name" value="GH3"/>
</dbReference>
<dbReference type="AlphaFoldDB" id="A0A2I0IQZ4"/>